<proteinExistence type="predicted"/>
<feature type="domain" description="Aminoglycoside phosphotransferase" evidence="1">
    <location>
        <begin position="67"/>
        <end position="254"/>
    </location>
</feature>
<sequence>MSSVFSSSRPYESLQPSDVDNLSDKELLELAKTAPRLRTNHAIFQLTPGTVGKISQDMDEDMSDASEANALNLIFAKTTIPVPRVRRVVKFEVGSDYLIVMDYIKGPTLAEVWSTYTIWQKIGVAFTLRRYIRQLRGLKASPSAPPGPIGKDGPRMCETPVFGRVRSRRGPFASYAELTGFFNKRAVIAYDAWHKLPKDHPWRKTRFDDSEALILAHQDINPRNIIVGEDGKLWMIDWAWSGYYPPWFEYVAMRFQLENEQDRGSHYKYWASLIPFVCGPYFEQEKWLLNIAYGIEYF</sequence>
<gene>
    <name evidence="2" type="ORF">F5878DRAFT_659469</name>
</gene>
<evidence type="ECO:0000259" key="1">
    <source>
        <dbReference type="Pfam" id="PF01636"/>
    </source>
</evidence>
<evidence type="ECO:0000313" key="2">
    <source>
        <dbReference type="EMBL" id="KAJ3840395.1"/>
    </source>
</evidence>
<dbReference type="Proteomes" id="UP001163846">
    <property type="component" value="Unassembled WGS sequence"/>
</dbReference>
<dbReference type="InterPro" id="IPR011009">
    <property type="entry name" value="Kinase-like_dom_sf"/>
</dbReference>
<dbReference type="PANTHER" id="PTHR21310:SF39">
    <property type="entry name" value="AMINOGLYCOSIDE PHOSPHOTRANSFERASE DOMAIN-CONTAINING PROTEIN"/>
    <property type="match status" value="1"/>
</dbReference>
<keyword evidence="3" id="KW-1185">Reference proteome</keyword>
<accession>A0AA38PCI7</accession>
<dbReference type="InterPro" id="IPR051678">
    <property type="entry name" value="AGP_Transferase"/>
</dbReference>
<name>A0AA38PCI7_9AGAR</name>
<comment type="caution">
    <text evidence="2">The sequence shown here is derived from an EMBL/GenBank/DDBJ whole genome shotgun (WGS) entry which is preliminary data.</text>
</comment>
<dbReference type="InterPro" id="IPR002575">
    <property type="entry name" value="Aminoglycoside_PTrfase"/>
</dbReference>
<organism evidence="2 3">
    <name type="scientific">Lentinula raphanica</name>
    <dbReference type="NCBI Taxonomy" id="153919"/>
    <lineage>
        <taxon>Eukaryota</taxon>
        <taxon>Fungi</taxon>
        <taxon>Dikarya</taxon>
        <taxon>Basidiomycota</taxon>
        <taxon>Agaricomycotina</taxon>
        <taxon>Agaricomycetes</taxon>
        <taxon>Agaricomycetidae</taxon>
        <taxon>Agaricales</taxon>
        <taxon>Marasmiineae</taxon>
        <taxon>Omphalotaceae</taxon>
        <taxon>Lentinula</taxon>
    </lineage>
</organism>
<dbReference type="PANTHER" id="PTHR21310">
    <property type="entry name" value="AMINOGLYCOSIDE PHOSPHOTRANSFERASE-RELATED-RELATED"/>
    <property type="match status" value="1"/>
</dbReference>
<dbReference type="AlphaFoldDB" id="A0AA38PCI7"/>
<dbReference type="Pfam" id="PF01636">
    <property type="entry name" value="APH"/>
    <property type="match status" value="1"/>
</dbReference>
<protein>
    <recommendedName>
        <fullName evidence="1">Aminoglycoside phosphotransferase domain-containing protein</fullName>
    </recommendedName>
</protein>
<dbReference type="EMBL" id="MU806081">
    <property type="protein sequence ID" value="KAJ3840395.1"/>
    <property type="molecule type" value="Genomic_DNA"/>
</dbReference>
<dbReference type="SUPFAM" id="SSF56112">
    <property type="entry name" value="Protein kinase-like (PK-like)"/>
    <property type="match status" value="1"/>
</dbReference>
<evidence type="ECO:0000313" key="3">
    <source>
        <dbReference type="Proteomes" id="UP001163846"/>
    </source>
</evidence>
<reference evidence="2" key="1">
    <citation type="submission" date="2022-08" db="EMBL/GenBank/DDBJ databases">
        <authorList>
            <consortium name="DOE Joint Genome Institute"/>
            <person name="Min B."/>
            <person name="Riley R."/>
            <person name="Sierra-Patev S."/>
            <person name="Naranjo-Ortiz M."/>
            <person name="Looney B."/>
            <person name="Konkel Z."/>
            <person name="Slot J.C."/>
            <person name="Sakamoto Y."/>
            <person name="Steenwyk J.L."/>
            <person name="Rokas A."/>
            <person name="Carro J."/>
            <person name="Camarero S."/>
            <person name="Ferreira P."/>
            <person name="Molpeceres G."/>
            <person name="Ruiz-Duenas F.J."/>
            <person name="Serrano A."/>
            <person name="Henrissat B."/>
            <person name="Drula E."/>
            <person name="Hughes K.W."/>
            <person name="Mata J.L."/>
            <person name="Ishikawa N.K."/>
            <person name="Vargas-Isla R."/>
            <person name="Ushijima S."/>
            <person name="Smith C.A."/>
            <person name="Ahrendt S."/>
            <person name="Andreopoulos W."/>
            <person name="He G."/>
            <person name="Labutti K."/>
            <person name="Lipzen A."/>
            <person name="Ng V."/>
            <person name="Sandor L."/>
            <person name="Barry K."/>
            <person name="Martinez A.T."/>
            <person name="Xiao Y."/>
            <person name="Gibbons J.G."/>
            <person name="Terashima K."/>
            <person name="Hibbett D.S."/>
            <person name="Grigoriev I.V."/>
        </authorList>
    </citation>
    <scope>NUCLEOTIDE SEQUENCE</scope>
    <source>
        <strain evidence="2">TFB9207</strain>
    </source>
</reference>
<dbReference type="Gene3D" id="3.90.1200.10">
    <property type="match status" value="1"/>
</dbReference>